<dbReference type="InterPro" id="IPR026669">
    <property type="entry name" value="Arsenite_MeTrfase-like"/>
</dbReference>
<dbReference type="InterPro" id="IPR029063">
    <property type="entry name" value="SAM-dependent_MTases_sf"/>
</dbReference>
<dbReference type="GO" id="GO:0030791">
    <property type="term" value="F:arsenite methyltransferase activity"/>
    <property type="evidence" value="ECO:0007669"/>
    <property type="project" value="UniProtKB-EC"/>
</dbReference>
<accession>A0A9J6P4I3</accession>
<dbReference type="AlphaFoldDB" id="A0A9J6P4I3"/>
<sequence length="226" mass="26570">MKEGYKDTIEFWQKTFEPKDELSKGRDYRKDTGVIDLEKGIEWISSENGKLLDYGCGNGAMIQRALAYGVDRIHGIDICENAIKQAINVVKEYHLQDKASFEIGGVEALEKFQDCEFNGVILSNIIDNMIPKDSLRVLDEVARILKPSGKLLLKINPYIEDNKIKEWKFEELEEEFYKETSGLYLWNITEEKLDMILDEKFIIEERKEVYYEAHDMINRMYYIRKK</sequence>
<dbReference type="SUPFAM" id="SSF53335">
    <property type="entry name" value="S-adenosyl-L-methionine-dependent methyltransferases"/>
    <property type="match status" value="1"/>
</dbReference>
<dbReference type="Gene3D" id="3.40.50.150">
    <property type="entry name" value="Vaccinia Virus protein VP39"/>
    <property type="match status" value="1"/>
</dbReference>
<evidence type="ECO:0000256" key="6">
    <source>
        <dbReference type="ARBA" id="ARBA00048428"/>
    </source>
</evidence>
<dbReference type="InterPro" id="IPR025714">
    <property type="entry name" value="Methyltranfer_dom"/>
</dbReference>
<dbReference type="RefSeq" id="WP_250860611.1">
    <property type="nucleotide sequence ID" value="NZ_JAGSOJ010000004.1"/>
</dbReference>
<comment type="caution">
    <text evidence="8">The sequence shown here is derived from an EMBL/GenBank/DDBJ whole genome shotgun (WGS) entry which is preliminary data.</text>
</comment>
<reference evidence="8" key="1">
    <citation type="journal article" date="2021" name="mSystems">
        <title>Bacteria and Archaea Synergistically Convert Glycine Betaine to Biogenic Methane in the Formosa Cold Seep of the South China Sea.</title>
        <authorList>
            <person name="Li L."/>
            <person name="Zhang W."/>
            <person name="Zhang S."/>
            <person name="Song L."/>
            <person name="Sun Q."/>
            <person name="Zhang H."/>
            <person name="Xiang H."/>
            <person name="Dong X."/>
        </authorList>
    </citation>
    <scope>NUCLEOTIDE SEQUENCE</scope>
    <source>
        <strain evidence="8">ZWT</strain>
    </source>
</reference>
<comment type="catalytic activity">
    <reaction evidence="6">
        <text>arsenic triglutathione + 3 [thioredoxin]-dithiol + 3 S-adenosyl-L-methionine = trimethylarsine + 3 [thioredoxin]-disulfide + 3 glutathione + 3 S-adenosyl-L-homocysteine + 3 H(+)</text>
        <dbReference type="Rhea" id="RHEA:69432"/>
        <dbReference type="Rhea" id="RHEA-COMP:10698"/>
        <dbReference type="Rhea" id="RHEA-COMP:10700"/>
        <dbReference type="ChEBI" id="CHEBI:15378"/>
        <dbReference type="ChEBI" id="CHEBI:27130"/>
        <dbReference type="ChEBI" id="CHEBI:29950"/>
        <dbReference type="ChEBI" id="CHEBI:50058"/>
        <dbReference type="ChEBI" id="CHEBI:57856"/>
        <dbReference type="ChEBI" id="CHEBI:57925"/>
        <dbReference type="ChEBI" id="CHEBI:59789"/>
        <dbReference type="ChEBI" id="CHEBI:183640"/>
        <dbReference type="EC" id="2.1.1.137"/>
    </reaction>
</comment>
<dbReference type="EC" id="2.1.1.137" evidence="2"/>
<organism evidence="8 9">
    <name type="scientific">Oceanirhabdus seepicola</name>
    <dbReference type="NCBI Taxonomy" id="2828781"/>
    <lineage>
        <taxon>Bacteria</taxon>
        <taxon>Bacillati</taxon>
        <taxon>Bacillota</taxon>
        <taxon>Clostridia</taxon>
        <taxon>Eubacteriales</taxon>
        <taxon>Clostridiaceae</taxon>
        <taxon>Oceanirhabdus</taxon>
    </lineage>
</organism>
<evidence type="ECO:0000256" key="5">
    <source>
        <dbReference type="ARBA" id="ARBA00047943"/>
    </source>
</evidence>
<evidence type="ECO:0000256" key="1">
    <source>
        <dbReference type="ARBA" id="ARBA00034487"/>
    </source>
</evidence>
<feature type="domain" description="Methyltransferase" evidence="7">
    <location>
        <begin position="46"/>
        <end position="164"/>
    </location>
</feature>
<protein>
    <recommendedName>
        <fullName evidence="3">Arsenite methyltransferase</fullName>
        <ecNumber evidence="2">2.1.1.137</ecNumber>
    </recommendedName>
</protein>
<evidence type="ECO:0000313" key="9">
    <source>
        <dbReference type="Proteomes" id="UP001056429"/>
    </source>
</evidence>
<dbReference type="GO" id="GO:0032259">
    <property type="term" value="P:methylation"/>
    <property type="evidence" value="ECO:0007669"/>
    <property type="project" value="UniProtKB-KW"/>
</dbReference>
<evidence type="ECO:0000313" key="8">
    <source>
        <dbReference type="EMBL" id="MCM1991491.1"/>
    </source>
</evidence>
<gene>
    <name evidence="8" type="ORF">KDK92_17285</name>
</gene>
<evidence type="ECO:0000259" key="7">
    <source>
        <dbReference type="Pfam" id="PF13847"/>
    </source>
</evidence>
<keyword evidence="9" id="KW-1185">Reference proteome</keyword>
<comment type="similarity">
    <text evidence="1">Belongs to the methyltransferase superfamily. Arsenite methyltransferase family.</text>
</comment>
<evidence type="ECO:0000256" key="4">
    <source>
        <dbReference type="ARBA" id="ARBA00047941"/>
    </source>
</evidence>
<dbReference type="EMBL" id="JAGSOJ010000004">
    <property type="protein sequence ID" value="MCM1991491.1"/>
    <property type="molecule type" value="Genomic_DNA"/>
</dbReference>
<dbReference type="Proteomes" id="UP001056429">
    <property type="component" value="Unassembled WGS sequence"/>
</dbReference>
<name>A0A9J6P4I3_9CLOT</name>
<reference evidence="8" key="2">
    <citation type="submission" date="2021-04" db="EMBL/GenBank/DDBJ databases">
        <authorList>
            <person name="Dong X."/>
        </authorList>
    </citation>
    <scope>NUCLEOTIDE SEQUENCE</scope>
    <source>
        <strain evidence="8">ZWT</strain>
    </source>
</reference>
<comment type="catalytic activity">
    <reaction evidence="4">
        <text>arsenic triglutathione + [thioredoxin]-dithiol + S-adenosyl-L-methionine + 2 H2O = methylarsonous acid + [thioredoxin]-disulfide + 3 glutathione + S-adenosyl-L-homocysteine + H(+)</text>
        <dbReference type="Rhea" id="RHEA:69460"/>
        <dbReference type="Rhea" id="RHEA-COMP:10698"/>
        <dbReference type="Rhea" id="RHEA-COMP:10700"/>
        <dbReference type="ChEBI" id="CHEBI:15377"/>
        <dbReference type="ChEBI" id="CHEBI:15378"/>
        <dbReference type="ChEBI" id="CHEBI:17826"/>
        <dbReference type="ChEBI" id="CHEBI:29950"/>
        <dbReference type="ChEBI" id="CHEBI:50058"/>
        <dbReference type="ChEBI" id="CHEBI:57856"/>
        <dbReference type="ChEBI" id="CHEBI:57925"/>
        <dbReference type="ChEBI" id="CHEBI:59789"/>
        <dbReference type="ChEBI" id="CHEBI:183640"/>
        <dbReference type="EC" id="2.1.1.137"/>
    </reaction>
</comment>
<keyword evidence="8" id="KW-0808">Transferase</keyword>
<dbReference type="PANTHER" id="PTHR43675">
    <property type="entry name" value="ARSENITE METHYLTRANSFERASE"/>
    <property type="match status" value="1"/>
</dbReference>
<proteinExistence type="inferred from homology"/>
<dbReference type="PANTHER" id="PTHR43675:SF30">
    <property type="entry name" value="CYCLOPROPANE-FATTY-ACYL-PHOSPHOLIPID SYNTHASE"/>
    <property type="match status" value="1"/>
</dbReference>
<evidence type="ECO:0000256" key="2">
    <source>
        <dbReference type="ARBA" id="ARBA00034521"/>
    </source>
</evidence>
<dbReference type="Pfam" id="PF13847">
    <property type="entry name" value="Methyltransf_31"/>
    <property type="match status" value="1"/>
</dbReference>
<evidence type="ECO:0000256" key="3">
    <source>
        <dbReference type="ARBA" id="ARBA00034545"/>
    </source>
</evidence>
<keyword evidence="8" id="KW-0489">Methyltransferase</keyword>
<comment type="catalytic activity">
    <reaction evidence="5">
        <text>arsenic triglutathione + 2 [thioredoxin]-dithiol + 2 S-adenosyl-L-methionine + H2O = dimethylarsinous acid + 2 [thioredoxin]-disulfide + 3 glutathione + 2 S-adenosyl-L-homocysteine + 2 H(+)</text>
        <dbReference type="Rhea" id="RHEA:69464"/>
        <dbReference type="Rhea" id="RHEA-COMP:10698"/>
        <dbReference type="Rhea" id="RHEA-COMP:10700"/>
        <dbReference type="ChEBI" id="CHEBI:15377"/>
        <dbReference type="ChEBI" id="CHEBI:15378"/>
        <dbReference type="ChEBI" id="CHEBI:23808"/>
        <dbReference type="ChEBI" id="CHEBI:29950"/>
        <dbReference type="ChEBI" id="CHEBI:50058"/>
        <dbReference type="ChEBI" id="CHEBI:57856"/>
        <dbReference type="ChEBI" id="CHEBI:57925"/>
        <dbReference type="ChEBI" id="CHEBI:59789"/>
        <dbReference type="ChEBI" id="CHEBI:183640"/>
        <dbReference type="EC" id="2.1.1.137"/>
    </reaction>
</comment>
<dbReference type="CDD" id="cd02440">
    <property type="entry name" value="AdoMet_MTases"/>
    <property type="match status" value="1"/>
</dbReference>